<evidence type="ECO:0000313" key="10">
    <source>
        <dbReference type="Proteomes" id="UP001516400"/>
    </source>
</evidence>
<dbReference type="CDD" id="cd11559">
    <property type="entry name" value="W2_eIF4G1_like"/>
    <property type="match status" value="1"/>
</dbReference>
<feature type="region of interest" description="Disordered" evidence="6">
    <location>
        <begin position="238"/>
        <end position="310"/>
    </location>
</feature>
<dbReference type="PANTHER" id="PTHR23253:SF78">
    <property type="entry name" value="EUKARYOTIC TRANSLATION INITIATION FACTOR 4G1, ISOFORM B-RELATED"/>
    <property type="match status" value="1"/>
</dbReference>
<comment type="similarity">
    <text evidence="1">Belongs to the eukaryotic initiation factor 4G family.</text>
</comment>
<evidence type="ECO:0000256" key="6">
    <source>
        <dbReference type="SAM" id="MobiDB-lite"/>
    </source>
</evidence>
<evidence type="ECO:0000256" key="3">
    <source>
        <dbReference type="ARBA" id="ARBA00022553"/>
    </source>
</evidence>
<dbReference type="Gene3D" id="1.25.40.180">
    <property type="match status" value="3"/>
</dbReference>
<dbReference type="GO" id="GO:0006417">
    <property type="term" value="P:regulation of translation"/>
    <property type="evidence" value="ECO:0007669"/>
    <property type="project" value="UniProtKB-KW"/>
</dbReference>
<dbReference type="SUPFAM" id="SSF48371">
    <property type="entry name" value="ARM repeat"/>
    <property type="match status" value="3"/>
</dbReference>
<dbReference type="InterPro" id="IPR003307">
    <property type="entry name" value="W2_domain"/>
</dbReference>
<dbReference type="InterPro" id="IPR003891">
    <property type="entry name" value="Initiation_fac_eIF4g_MI"/>
</dbReference>
<feature type="compositionally biased region" description="Polar residues" evidence="6">
    <location>
        <begin position="29"/>
        <end position="45"/>
    </location>
</feature>
<feature type="region of interest" description="Disordered" evidence="6">
    <location>
        <begin position="596"/>
        <end position="634"/>
    </location>
</feature>
<evidence type="ECO:0000259" key="7">
    <source>
        <dbReference type="PROSITE" id="PS51363"/>
    </source>
</evidence>
<dbReference type="InterPro" id="IPR016024">
    <property type="entry name" value="ARM-type_fold"/>
</dbReference>
<feature type="compositionally biased region" description="Polar residues" evidence="6">
    <location>
        <begin position="596"/>
        <end position="605"/>
    </location>
</feature>
<evidence type="ECO:0000256" key="4">
    <source>
        <dbReference type="ARBA" id="ARBA00022845"/>
    </source>
</evidence>
<sequence>MDQEEEWTTVTNPKAKSKQNASQRKESQKSNQKSSTPSVPQQQPAKSNSKSNKKNEINSKGASKEGTDMDLFQISDKVNANVAAPPANNSDVINANTVPETISASPVNSYSNAVDKTNESNDNATIKPAAPVAEVKPAPTKWNVTNVFGGKMPAPPPFIPHPTPDSNRDETDRAALSNDKIIQAKNEANAAKTVNSTNENKPELPYKEGQWSPDNLEGDKVYDKDFLMAARNLPMSRVKPNIPDILDNSSDNRQRQSDYHRSQRTDFTTPPFMSPYGGKNSSMKGPSITKHNSIPGKVNNKGMKSTNGGNKISISLREEIKLHESENAWKPGRLAKADTRRFVQKVRGVLNKLTPQKFDTLLKQIKSLNVDTMDRLQGVINLIFEKALDEPNFSVAYAKMCRELSDDMKCPSGAETDPKVNFRKLLINRCQEEFEKHSKDETVSNEKMKVIEECKDAERKKELQFELEEIYRRIRMRSVGNIRFIGELFKIKMLTANIMITCLNILLSNKDEESLECLCKLLSTVGKDLEADKDLTSFFSIMQEIVDRKHMNCSSRIRFMLQDVIDLRRNKWIPRRQDLNPKTIDQIQKEADNEHLNQAINSVPNTPRKDDRLGGDMMNRGKSRNDDEWTTRQRKPFQFQKDKFKVKAPTEGDLLLGGSSMFQSWGKGSTFKPQTTAPTLTTSTANKFALLDSSSVDNDKKIIGNRYKDSYTSKGSSLERSYGNRADSRSGSQHRMNVPPTISIPSRMPPSMPAPIIPPAKAAAAPVPEHPELSEVQLERYFKNCLDEFINDNATFEECESDIRKTFPTKYMPRMVADGYLGVLEKFSTARLKTGILFAKLIKAGTLPLEEYCMGLEEIFSQVEDLIIDIPTIWTCLAEIIVPVICEESLPFNRLQKCSEVLIGNGNADKLLGSIFKLIITEKGPNFLKNLWRLSDMQFTSFMPDNKVETFIKDNQLEFLTGGETAQGNSEFNYEQIEIKLLEFFNSNADFDDICSWITANVGERVKENQFIRTLATSIYKYSIVRTKLDAERLNKHYKLFQKYVDNNQAYELQCLYALQSLVHNMEHPQGLLLAIFTQLNEDVVFPQESFIAWEGSLDPAEQEGKGVALKQLTSFFTQLKENEEDEDEYASEDSEEA</sequence>
<feature type="region of interest" description="Disordered" evidence="6">
    <location>
        <begin position="708"/>
        <end position="750"/>
    </location>
</feature>
<name>A0ABD2NYD4_9CUCU</name>
<feature type="compositionally biased region" description="Polar residues" evidence="6">
    <location>
        <begin position="8"/>
        <end position="22"/>
    </location>
</feature>
<gene>
    <name evidence="9" type="ORF">HHI36_006707</name>
</gene>
<keyword evidence="3" id="KW-0597">Phosphoprotein</keyword>
<feature type="compositionally biased region" description="Basic and acidic residues" evidence="6">
    <location>
        <begin position="250"/>
        <end position="264"/>
    </location>
</feature>
<dbReference type="AlphaFoldDB" id="A0ABD2NYD4"/>
<keyword evidence="5" id="KW-0648">Protein biosynthesis</keyword>
<dbReference type="FunFam" id="1.25.40.180:FF:000042">
    <property type="entry name" value="Eukaryotic translation initiation factor 4 gamma"/>
    <property type="match status" value="1"/>
</dbReference>
<organism evidence="9 10">
    <name type="scientific">Cryptolaemus montrouzieri</name>
    <dbReference type="NCBI Taxonomy" id="559131"/>
    <lineage>
        <taxon>Eukaryota</taxon>
        <taxon>Metazoa</taxon>
        <taxon>Ecdysozoa</taxon>
        <taxon>Arthropoda</taxon>
        <taxon>Hexapoda</taxon>
        <taxon>Insecta</taxon>
        <taxon>Pterygota</taxon>
        <taxon>Neoptera</taxon>
        <taxon>Endopterygota</taxon>
        <taxon>Coleoptera</taxon>
        <taxon>Polyphaga</taxon>
        <taxon>Cucujiformia</taxon>
        <taxon>Coccinelloidea</taxon>
        <taxon>Coccinellidae</taxon>
        <taxon>Scymninae</taxon>
        <taxon>Scymnini</taxon>
        <taxon>Cryptolaemus</taxon>
    </lineage>
</organism>
<feature type="region of interest" description="Disordered" evidence="6">
    <location>
        <begin position="192"/>
        <end position="217"/>
    </location>
</feature>
<reference evidence="9 10" key="1">
    <citation type="journal article" date="2021" name="BMC Biol.">
        <title>Horizontally acquired antibacterial genes associated with adaptive radiation of ladybird beetles.</title>
        <authorList>
            <person name="Li H.S."/>
            <person name="Tang X.F."/>
            <person name="Huang Y.H."/>
            <person name="Xu Z.Y."/>
            <person name="Chen M.L."/>
            <person name="Du X.Y."/>
            <person name="Qiu B.Y."/>
            <person name="Chen P.T."/>
            <person name="Zhang W."/>
            <person name="Slipinski A."/>
            <person name="Escalona H.E."/>
            <person name="Waterhouse R.M."/>
            <person name="Zwick A."/>
            <person name="Pang H."/>
        </authorList>
    </citation>
    <scope>NUCLEOTIDE SEQUENCE [LARGE SCALE GENOMIC DNA]</scope>
    <source>
        <strain evidence="9">SYSU2018</strain>
    </source>
</reference>
<dbReference type="Proteomes" id="UP001516400">
    <property type="component" value="Unassembled WGS sequence"/>
</dbReference>
<dbReference type="SMART" id="SM00543">
    <property type="entry name" value="MIF4G"/>
    <property type="match status" value="1"/>
</dbReference>
<feature type="compositionally biased region" description="Polar residues" evidence="6">
    <location>
        <begin position="279"/>
        <end position="292"/>
    </location>
</feature>
<dbReference type="Pfam" id="PF21140">
    <property type="entry name" value="eIF4G1-like_eIF4E-bd"/>
    <property type="match status" value="1"/>
</dbReference>
<evidence type="ECO:0000259" key="8">
    <source>
        <dbReference type="PROSITE" id="PS51366"/>
    </source>
</evidence>
<dbReference type="GO" id="GO:0003743">
    <property type="term" value="F:translation initiation factor activity"/>
    <property type="evidence" value="ECO:0007669"/>
    <property type="project" value="UniProtKB-KW"/>
</dbReference>
<evidence type="ECO:0000256" key="1">
    <source>
        <dbReference type="ARBA" id="ARBA00005775"/>
    </source>
</evidence>
<evidence type="ECO:0000313" key="9">
    <source>
        <dbReference type="EMBL" id="KAL3283568.1"/>
    </source>
</evidence>
<dbReference type="PROSITE" id="PS51366">
    <property type="entry name" value="MI"/>
    <property type="match status" value="1"/>
</dbReference>
<dbReference type="PROSITE" id="PS51363">
    <property type="entry name" value="W2"/>
    <property type="match status" value="1"/>
</dbReference>
<dbReference type="InterPro" id="IPR003890">
    <property type="entry name" value="MIF4G-like_typ-3"/>
</dbReference>
<dbReference type="SMART" id="SM00515">
    <property type="entry name" value="eIF5C"/>
    <property type="match status" value="1"/>
</dbReference>
<feature type="compositionally biased region" description="Basic and acidic residues" evidence="6">
    <location>
        <begin position="53"/>
        <end position="67"/>
    </location>
</feature>
<proteinExistence type="inferred from homology"/>
<dbReference type="InterPro" id="IPR049485">
    <property type="entry name" value="eIF4G1-like_eIF4E-bd"/>
</dbReference>
<feature type="domain" description="W2" evidence="7">
    <location>
        <begin position="963"/>
        <end position="1130"/>
    </location>
</feature>
<feature type="domain" description="MI" evidence="8">
    <location>
        <begin position="777"/>
        <end position="900"/>
    </location>
</feature>
<keyword evidence="2" id="KW-0396">Initiation factor</keyword>
<dbReference type="EMBL" id="JABFTP020000144">
    <property type="protein sequence ID" value="KAL3283568.1"/>
    <property type="molecule type" value="Genomic_DNA"/>
</dbReference>
<evidence type="ECO:0000256" key="2">
    <source>
        <dbReference type="ARBA" id="ARBA00022540"/>
    </source>
</evidence>
<dbReference type="PANTHER" id="PTHR23253">
    <property type="entry name" value="EUKARYOTIC TRANSLATION INITIATION FACTOR 4 GAMMA"/>
    <property type="match status" value="1"/>
</dbReference>
<evidence type="ECO:0000256" key="5">
    <source>
        <dbReference type="ARBA" id="ARBA00022917"/>
    </source>
</evidence>
<feature type="region of interest" description="Disordered" evidence="6">
    <location>
        <begin position="1"/>
        <end position="70"/>
    </location>
</feature>
<dbReference type="Pfam" id="PF02854">
    <property type="entry name" value="MIF4G"/>
    <property type="match status" value="1"/>
</dbReference>
<keyword evidence="4" id="KW-0810">Translation regulation</keyword>
<protein>
    <submittedName>
        <fullName evidence="9">Uncharacterized protein</fullName>
    </submittedName>
</protein>
<accession>A0ABD2NYD4</accession>
<dbReference type="Pfam" id="PF02020">
    <property type="entry name" value="W2"/>
    <property type="match status" value="1"/>
</dbReference>
<dbReference type="Pfam" id="PF02847">
    <property type="entry name" value="MA3"/>
    <property type="match status" value="1"/>
</dbReference>
<comment type="caution">
    <text evidence="9">The sequence shown here is derived from an EMBL/GenBank/DDBJ whole genome shotgun (WGS) entry which is preliminary data.</text>
</comment>
<keyword evidence="10" id="KW-1185">Reference proteome</keyword>